<keyword evidence="3" id="KW-0328">Glycosyltransferase</keyword>
<evidence type="ECO:0000256" key="2">
    <source>
        <dbReference type="ARBA" id="ARBA00012544"/>
    </source>
</evidence>
<comment type="catalytic activity">
    <reaction evidence="6">
        <text>glucuronate acceptor + UDP-alpha-D-glucuronate = acceptor beta-D-glucuronoside + UDP + H(+)</text>
        <dbReference type="Rhea" id="RHEA:21032"/>
        <dbReference type="ChEBI" id="CHEBI:15378"/>
        <dbReference type="ChEBI" id="CHEBI:58052"/>
        <dbReference type="ChEBI" id="CHEBI:58223"/>
        <dbReference type="ChEBI" id="CHEBI:132367"/>
        <dbReference type="ChEBI" id="CHEBI:132368"/>
        <dbReference type="EC" id="2.4.1.17"/>
    </reaction>
</comment>
<comment type="caution">
    <text evidence="7">The sequence shown here is derived from an EMBL/GenBank/DDBJ whole genome shotgun (WGS) entry which is preliminary data.</text>
</comment>
<dbReference type="InterPro" id="IPR050271">
    <property type="entry name" value="UDP-glycosyltransferase"/>
</dbReference>
<dbReference type="InterPro" id="IPR002213">
    <property type="entry name" value="UDP_glucos_trans"/>
</dbReference>
<accession>A0AAN5CQ47</accession>
<proteinExistence type="inferred from homology"/>
<gene>
    <name evidence="7" type="ORF">PMAYCL1PPCAC_18564</name>
</gene>
<dbReference type="EMBL" id="BTRK01000004">
    <property type="protein sequence ID" value="GMR48369.1"/>
    <property type="molecule type" value="Genomic_DNA"/>
</dbReference>
<protein>
    <recommendedName>
        <fullName evidence="2">glucuronosyltransferase</fullName>
        <ecNumber evidence="2">2.4.1.17</ecNumber>
    </recommendedName>
</protein>
<comment type="similarity">
    <text evidence="1">Belongs to the UDP-glycosyltransferase family.</text>
</comment>
<keyword evidence="8" id="KW-1185">Reference proteome</keyword>
<name>A0AAN5CQ47_9BILA</name>
<dbReference type="PANTHER" id="PTHR48043:SF23">
    <property type="entry name" value="UDP-GLUCURONOSYLTRANSFERASE"/>
    <property type="match status" value="1"/>
</dbReference>
<dbReference type="Proteomes" id="UP001328107">
    <property type="component" value="Unassembled WGS sequence"/>
</dbReference>
<dbReference type="PANTHER" id="PTHR48043">
    <property type="entry name" value="EG:EG0003.4 PROTEIN-RELATED"/>
    <property type="match status" value="1"/>
</dbReference>
<dbReference type="GO" id="GO:0015020">
    <property type="term" value="F:glucuronosyltransferase activity"/>
    <property type="evidence" value="ECO:0007669"/>
    <property type="project" value="UniProtKB-EC"/>
</dbReference>
<evidence type="ECO:0000313" key="8">
    <source>
        <dbReference type="Proteomes" id="UP001328107"/>
    </source>
</evidence>
<evidence type="ECO:0000256" key="5">
    <source>
        <dbReference type="ARBA" id="ARBA00022729"/>
    </source>
</evidence>
<dbReference type="SUPFAM" id="SSF53756">
    <property type="entry name" value="UDP-Glycosyltransferase/glycogen phosphorylase"/>
    <property type="match status" value="1"/>
</dbReference>
<reference evidence="8" key="1">
    <citation type="submission" date="2022-10" db="EMBL/GenBank/DDBJ databases">
        <title>Genome assembly of Pristionchus species.</title>
        <authorList>
            <person name="Yoshida K."/>
            <person name="Sommer R.J."/>
        </authorList>
    </citation>
    <scope>NUCLEOTIDE SEQUENCE [LARGE SCALE GENOMIC DNA]</scope>
    <source>
        <strain evidence="8">RS5460</strain>
    </source>
</reference>
<dbReference type="Pfam" id="PF00201">
    <property type="entry name" value="UDPGT"/>
    <property type="match status" value="1"/>
</dbReference>
<sequence>NHEEPSHEISKGIPNIVEATFVPQKELFKDVRLSAFITHGGAGSIVEFLHAGVPVIVVPLAGEQSRSGPLIERLGTGIKVLRKNLDDPEILADAIKKIVYDEKYKSAAV</sequence>
<evidence type="ECO:0000256" key="1">
    <source>
        <dbReference type="ARBA" id="ARBA00009995"/>
    </source>
</evidence>
<evidence type="ECO:0000313" key="7">
    <source>
        <dbReference type="EMBL" id="GMR48369.1"/>
    </source>
</evidence>
<dbReference type="AlphaFoldDB" id="A0AAN5CQ47"/>
<evidence type="ECO:0000256" key="6">
    <source>
        <dbReference type="ARBA" id="ARBA00047475"/>
    </source>
</evidence>
<feature type="non-terminal residue" evidence="7">
    <location>
        <position position="1"/>
    </location>
</feature>
<keyword evidence="4" id="KW-0808">Transferase</keyword>
<dbReference type="Gene3D" id="3.40.50.2000">
    <property type="entry name" value="Glycogen Phosphorylase B"/>
    <property type="match status" value="1"/>
</dbReference>
<evidence type="ECO:0000256" key="3">
    <source>
        <dbReference type="ARBA" id="ARBA00022676"/>
    </source>
</evidence>
<evidence type="ECO:0000256" key="4">
    <source>
        <dbReference type="ARBA" id="ARBA00022679"/>
    </source>
</evidence>
<dbReference type="EC" id="2.4.1.17" evidence="2"/>
<organism evidence="7 8">
    <name type="scientific">Pristionchus mayeri</name>
    <dbReference type="NCBI Taxonomy" id="1317129"/>
    <lineage>
        <taxon>Eukaryota</taxon>
        <taxon>Metazoa</taxon>
        <taxon>Ecdysozoa</taxon>
        <taxon>Nematoda</taxon>
        <taxon>Chromadorea</taxon>
        <taxon>Rhabditida</taxon>
        <taxon>Rhabditina</taxon>
        <taxon>Diplogasteromorpha</taxon>
        <taxon>Diplogasteroidea</taxon>
        <taxon>Neodiplogasteridae</taxon>
        <taxon>Pristionchus</taxon>
    </lineage>
</organism>
<keyword evidence="5" id="KW-0732">Signal</keyword>